<dbReference type="AlphaFoldDB" id="A0A6C0J8H8"/>
<accession>A0A6C0J8H8</accession>
<evidence type="ECO:0000313" key="1">
    <source>
        <dbReference type="EMBL" id="QHT99933.1"/>
    </source>
</evidence>
<proteinExistence type="predicted"/>
<sequence>MGEYNTVIGLYNVASNRSFAGFLGEQSAWSCERYWENDVDKSDALFIENLITERYMVEKKCIVRGGRYTTEKMCRKFSPLNHTVDRPLCKCGYPCEVNMKKDKTKIYFTCPIPTWVEDVPEKCNFWEEYTPFRLQKDVELRNRQKQWELWVAKLPMYNGGPCMKCKSDRYRPIWSRGEKYSICEGCFNLNYEALKKEYQSAFLADVFAD</sequence>
<name>A0A6C0J8H8_9ZZZZ</name>
<dbReference type="EMBL" id="MN740319">
    <property type="protein sequence ID" value="QHT99933.1"/>
    <property type="molecule type" value="Genomic_DNA"/>
</dbReference>
<reference evidence="1" key="1">
    <citation type="journal article" date="2020" name="Nature">
        <title>Giant virus diversity and host interactions through global metagenomics.</title>
        <authorList>
            <person name="Schulz F."/>
            <person name="Roux S."/>
            <person name="Paez-Espino D."/>
            <person name="Jungbluth S."/>
            <person name="Walsh D.A."/>
            <person name="Denef V.J."/>
            <person name="McMahon K.D."/>
            <person name="Konstantinidis K.T."/>
            <person name="Eloe-Fadrosh E.A."/>
            <person name="Kyrpides N.C."/>
            <person name="Woyke T."/>
        </authorList>
    </citation>
    <scope>NUCLEOTIDE SEQUENCE</scope>
    <source>
        <strain evidence="1">GVMAG-M-3300025778-1</strain>
    </source>
</reference>
<organism evidence="1">
    <name type="scientific">viral metagenome</name>
    <dbReference type="NCBI Taxonomy" id="1070528"/>
    <lineage>
        <taxon>unclassified sequences</taxon>
        <taxon>metagenomes</taxon>
        <taxon>organismal metagenomes</taxon>
    </lineage>
</organism>
<protein>
    <submittedName>
        <fullName evidence="1">Uncharacterized protein</fullName>
    </submittedName>
</protein>